<protein>
    <recommendedName>
        <fullName evidence="4">DUF3570 domain-containing protein</fullName>
    </recommendedName>
</protein>
<evidence type="ECO:0000313" key="2">
    <source>
        <dbReference type="EMBL" id="MBB5035895.1"/>
    </source>
</evidence>
<dbReference type="RefSeq" id="WP_184204350.1">
    <property type="nucleotide sequence ID" value="NZ_JACHIF010000001.1"/>
</dbReference>
<dbReference type="Proteomes" id="UP000534294">
    <property type="component" value="Unassembled WGS sequence"/>
</dbReference>
<feature type="chain" id="PRO_5030568411" description="DUF3570 domain-containing protein" evidence="1">
    <location>
        <begin position="27"/>
        <end position="394"/>
    </location>
</feature>
<dbReference type="InterPro" id="IPR021953">
    <property type="entry name" value="DUF3570"/>
</dbReference>
<organism evidence="2 3">
    <name type="scientific">Prosthecobacter dejongeii</name>
    <dbReference type="NCBI Taxonomy" id="48465"/>
    <lineage>
        <taxon>Bacteria</taxon>
        <taxon>Pseudomonadati</taxon>
        <taxon>Verrucomicrobiota</taxon>
        <taxon>Verrucomicrobiia</taxon>
        <taxon>Verrucomicrobiales</taxon>
        <taxon>Verrucomicrobiaceae</taxon>
        <taxon>Prosthecobacter</taxon>
    </lineage>
</organism>
<gene>
    <name evidence="2" type="ORF">HNQ64_000129</name>
</gene>
<sequence>MSRFLPPPLASVSALPLLLPTLSLSAAEGFRSDTSYQLYDESDGRIQVESWYFRGEVEFTPDTSLRFQLLRDAISGASPTGAQPGSLQPFLADLEDVRNGVLVALSQQVGDHRIELEISQSDESDYLSRGIALSDKWEFNKKNTTLSLGLNYVSDLVSVVGLEEQDKTSYDAFIGLSQLLDKKTILTANMTVGYAEGYLNDSYKSIQRTDIFTLPVGGVITDIPVDILYRENRPDSRLRGVFQLQATRYLTRFQASLDAVSRISYDDYGVLSHSLQIEWRQKLGNKFQITPFFRHYQQTAADFFYNTLDEVSGVNRPQEYPMGRGPHYSADYRLSSLSSLSLGVKGRCQLSENVALSLTYEHYAMRGTGAASERAPAAAYPKANIWTLGVTVQF</sequence>
<comment type="caution">
    <text evidence="2">The sequence shown here is derived from an EMBL/GenBank/DDBJ whole genome shotgun (WGS) entry which is preliminary data.</text>
</comment>
<dbReference type="EMBL" id="JACHIF010000001">
    <property type="protein sequence ID" value="MBB5035895.1"/>
    <property type="molecule type" value="Genomic_DNA"/>
</dbReference>
<evidence type="ECO:0000313" key="3">
    <source>
        <dbReference type="Proteomes" id="UP000534294"/>
    </source>
</evidence>
<feature type="signal peptide" evidence="1">
    <location>
        <begin position="1"/>
        <end position="26"/>
    </location>
</feature>
<evidence type="ECO:0000256" key="1">
    <source>
        <dbReference type="SAM" id="SignalP"/>
    </source>
</evidence>
<keyword evidence="1" id="KW-0732">Signal</keyword>
<dbReference type="AlphaFoldDB" id="A0A7W7YHE0"/>
<evidence type="ECO:0008006" key="4">
    <source>
        <dbReference type="Google" id="ProtNLM"/>
    </source>
</evidence>
<name>A0A7W7YHE0_9BACT</name>
<dbReference type="Pfam" id="PF12094">
    <property type="entry name" value="DUF3570"/>
    <property type="match status" value="3"/>
</dbReference>
<keyword evidence="3" id="KW-1185">Reference proteome</keyword>
<proteinExistence type="predicted"/>
<accession>A0A7W7YHE0</accession>
<reference evidence="2 3" key="1">
    <citation type="submission" date="2020-08" db="EMBL/GenBank/DDBJ databases">
        <title>Genomic Encyclopedia of Type Strains, Phase IV (KMG-IV): sequencing the most valuable type-strain genomes for metagenomic binning, comparative biology and taxonomic classification.</title>
        <authorList>
            <person name="Goeker M."/>
        </authorList>
    </citation>
    <scope>NUCLEOTIDE SEQUENCE [LARGE SCALE GENOMIC DNA]</scope>
    <source>
        <strain evidence="2 3">DSM 12251</strain>
    </source>
</reference>